<proteinExistence type="predicted"/>
<sequence>MSKAGCSRMLTALAALVLAVGAPAVPVRADPVPAPSLPPGGSPPGKQLSPDLAALWQAARATPTGDPLFDAWPDGLADLAPGEIIDRRDVTATAAPFAIVPLQRATLLKFRTTDSAGAPSFGTATLLVPAAPPAGPTRQVVVNALPVNSLGATCTPSYALAHGAHPKFNLGDLFPPTTGWALSRGHAVLVPDHEGPWMAYAEPTVAGHTVLDAVRAVRRLLPETFGDSRFAVGGYSGGAIAAYGAAVLQPEYAPDLTGALAGVAMGGLISDYPAIARRFNGGVASGILMAAGLAVAREHPGLLAELNALGRWVATSPVRDLCGDSNGPLGLLGLPVDVGMAPANPLDSAAVREVFAATDLTGHTATVPLYLYHGVADFAVPMEQSRAVADRHCARDVPVAFRALPTEHSTGLLVGWPGAVEWLDARLAGGAPPDDCP</sequence>
<evidence type="ECO:0000256" key="1">
    <source>
        <dbReference type="SAM" id="SignalP"/>
    </source>
</evidence>
<accession>A0ABW6PV36</accession>
<comment type="caution">
    <text evidence="2">The sequence shown here is derived from an EMBL/GenBank/DDBJ whole genome shotgun (WGS) entry which is preliminary data.</text>
</comment>
<dbReference type="InterPro" id="IPR005152">
    <property type="entry name" value="Lipase_secreted"/>
</dbReference>
<protein>
    <submittedName>
        <fullName evidence="2">Lipase family protein</fullName>
    </submittedName>
</protein>
<evidence type="ECO:0000313" key="2">
    <source>
        <dbReference type="EMBL" id="MFF0546267.1"/>
    </source>
</evidence>
<gene>
    <name evidence="2" type="ORF">ACFYTF_25875</name>
</gene>
<dbReference type="PANTHER" id="PTHR34853">
    <property type="match status" value="1"/>
</dbReference>
<name>A0ABW6PV36_9NOCA</name>
<reference evidence="2 3" key="1">
    <citation type="submission" date="2024-10" db="EMBL/GenBank/DDBJ databases">
        <title>The Natural Products Discovery Center: Release of the First 8490 Sequenced Strains for Exploring Actinobacteria Biosynthetic Diversity.</title>
        <authorList>
            <person name="Kalkreuter E."/>
            <person name="Kautsar S.A."/>
            <person name="Yang D."/>
            <person name="Bader C.D."/>
            <person name="Teijaro C.N."/>
            <person name="Fluegel L."/>
            <person name="Davis C.M."/>
            <person name="Simpson J.R."/>
            <person name="Lauterbach L."/>
            <person name="Steele A.D."/>
            <person name="Gui C."/>
            <person name="Meng S."/>
            <person name="Li G."/>
            <person name="Viehrig K."/>
            <person name="Ye F."/>
            <person name="Su P."/>
            <person name="Kiefer A.F."/>
            <person name="Nichols A."/>
            <person name="Cepeda A.J."/>
            <person name="Yan W."/>
            <person name="Fan B."/>
            <person name="Jiang Y."/>
            <person name="Adhikari A."/>
            <person name="Zheng C.-J."/>
            <person name="Schuster L."/>
            <person name="Cowan T.M."/>
            <person name="Smanski M.J."/>
            <person name="Chevrette M.G."/>
            <person name="De Carvalho L.P.S."/>
            <person name="Shen B."/>
        </authorList>
    </citation>
    <scope>NUCLEOTIDE SEQUENCE [LARGE SCALE GENOMIC DNA]</scope>
    <source>
        <strain evidence="2 3">NPDC004045</strain>
    </source>
</reference>
<dbReference type="EMBL" id="JBIAMX010000020">
    <property type="protein sequence ID" value="MFF0546267.1"/>
    <property type="molecule type" value="Genomic_DNA"/>
</dbReference>
<dbReference type="SUPFAM" id="SSF53474">
    <property type="entry name" value="alpha/beta-Hydrolases"/>
    <property type="match status" value="1"/>
</dbReference>
<keyword evidence="3" id="KW-1185">Reference proteome</keyword>
<dbReference type="Pfam" id="PF03583">
    <property type="entry name" value="LIP"/>
    <property type="match status" value="2"/>
</dbReference>
<evidence type="ECO:0000313" key="3">
    <source>
        <dbReference type="Proteomes" id="UP001601444"/>
    </source>
</evidence>
<dbReference type="RefSeq" id="WP_387702658.1">
    <property type="nucleotide sequence ID" value="NZ_JBIAMX010000020.1"/>
</dbReference>
<dbReference type="PANTHER" id="PTHR34853:SF1">
    <property type="entry name" value="LIPASE 5"/>
    <property type="match status" value="1"/>
</dbReference>
<dbReference type="Gene3D" id="1.10.260.130">
    <property type="match status" value="1"/>
</dbReference>
<feature type="signal peptide" evidence="1">
    <location>
        <begin position="1"/>
        <end position="29"/>
    </location>
</feature>
<organism evidence="2 3">
    <name type="scientific">Nocardia thailandica</name>
    <dbReference type="NCBI Taxonomy" id="257275"/>
    <lineage>
        <taxon>Bacteria</taxon>
        <taxon>Bacillati</taxon>
        <taxon>Actinomycetota</taxon>
        <taxon>Actinomycetes</taxon>
        <taxon>Mycobacteriales</taxon>
        <taxon>Nocardiaceae</taxon>
        <taxon>Nocardia</taxon>
    </lineage>
</organism>
<dbReference type="Gene3D" id="3.40.50.1820">
    <property type="entry name" value="alpha/beta hydrolase"/>
    <property type="match status" value="1"/>
</dbReference>
<keyword evidence="1" id="KW-0732">Signal</keyword>
<feature type="chain" id="PRO_5046480718" evidence="1">
    <location>
        <begin position="30"/>
        <end position="437"/>
    </location>
</feature>
<dbReference type="InterPro" id="IPR029058">
    <property type="entry name" value="AB_hydrolase_fold"/>
</dbReference>
<dbReference type="Proteomes" id="UP001601444">
    <property type="component" value="Unassembled WGS sequence"/>
</dbReference>
<dbReference type="PIRSF" id="PIRSF029171">
    <property type="entry name" value="Esterase_LipA"/>
    <property type="match status" value="1"/>
</dbReference>